<feature type="compositionally biased region" description="Low complexity" evidence="1">
    <location>
        <begin position="276"/>
        <end position="300"/>
    </location>
</feature>
<dbReference type="AlphaFoldDB" id="A0A058Z353"/>
<feature type="compositionally biased region" description="Basic and acidic residues" evidence="1">
    <location>
        <begin position="629"/>
        <end position="639"/>
    </location>
</feature>
<keyword evidence="3" id="KW-1185">Reference proteome</keyword>
<feature type="compositionally biased region" description="Low complexity" evidence="1">
    <location>
        <begin position="438"/>
        <end position="454"/>
    </location>
</feature>
<gene>
    <name evidence="2" type="ORF">H696_05274</name>
</gene>
<evidence type="ECO:0000256" key="1">
    <source>
        <dbReference type="SAM" id="MobiDB-lite"/>
    </source>
</evidence>
<feature type="region of interest" description="Disordered" evidence="1">
    <location>
        <begin position="176"/>
        <end position="208"/>
    </location>
</feature>
<evidence type="ECO:0000313" key="3">
    <source>
        <dbReference type="Proteomes" id="UP000030693"/>
    </source>
</evidence>
<proteinExistence type="predicted"/>
<feature type="compositionally biased region" description="Low complexity" evidence="1">
    <location>
        <begin position="403"/>
        <end position="416"/>
    </location>
</feature>
<dbReference type="STRING" id="691883.A0A058Z353"/>
<sequence>MHGFDASPSARILLAAAASIANPAKATLAATPAGAASPSPTTAAAATAAQSQIHPMPGATAAASRRHDGPPKSAAASAVASAPPLAIPPQAPVPASPATPSAALASTGAPAAVPNAGTAFTAPAKAATSVPPATPKAPSVAATPSSPIAPVAAPVAAVPKAPAGSQPLAVPAVAPAAAAPAGPPTPSPGVPLGDFLKRSGQPSSPVAVNSRAPISAVLYAHSPPTGPSATPTASTAAAPSVAPSVSMPVAARGSILPPSPSVSAPTPGSGDSTTNPPAGRASSPSPRPASAPVRPSIPSPDDVNSQPVIIDIEELDSVNQGSLSAGLRADVLPKAPSGFAVLPSRDMPISQADIILSASPGSGCPRSEVGTSKVLSSMRASISAAEMLSESAHRDFYPAGPRATSSAGEVSSTGSSPRRTIGESPTRTNRLFASLNRSPYSPSSSPSRMGTPSSQRTASPSKFAGLDPGAGLSPSSGRSLDGMLFPVSDYTAPPSPSAPSAVRSIHSSNLIAMLSESAKDTPLVPFPTPFTSQLPTRKSQPIVKFNETIFFCDNTVGPLSDRVSRLRRDRSRAAAPVLSSDEASSSPARPKRPPFPKTQPPSKRSKIEQPAAMGSSPSGDPSEQDQAEAELHRLNRELESAMQDETEAATSFSKMASMSHRLIENMSLLSLNLLTSLFPSRR</sequence>
<dbReference type="OMA" id="RTIANPY"/>
<dbReference type="GeneID" id="20529999"/>
<feature type="region of interest" description="Disordered" evidence="1">
    <location>
        <begin position="251"/>
        <end position="304"/>
    </location>
</feature>
<organism evidence="2">
    <name type="scientific">Fonticula alba</name>
    <name type="common">Slime mold</name>
    <dbReference type="NCBI Taxonomy" id="691883"/>
    <lineage>
        <taxon>Eukaryota</taxon>
        <taxon>Rotosphaerida</taxon>
        <taxon>Fonticulaceae</taxon>
        <taxon>Fonticula</taxon>
    </lineage>
</organism>
<name>A0A058Z353_FONAL</name>
<feature type="compositionally biased region" description="Polar residues" evidence="1">
    <location>
        <begin position="423"/>
        <end position="437"/>
    </location>
</feature>
<feature type="region of interest" description="Disordered" evidence="1">
    <location>
        <begin position="395"/>
        <end position="478"/>
    </location>
</feature>
<dbReference type="RefSeq" id="XP_009497412.1">
    <property type="nucleotide sequence ID" value="XM_009499137.1"/>
</dbReference>
<dbReference type="EMBL" id="KB932209">
    <property type="protein sequence ID" value="KCV68358.1"/>
    <property type="molecule type" value="Genomic_DNA"/>
</dbReference>
<feature type="region of interest" description="Disordered" evidence="1">
    <location>
        <begin position="567"/>
        <end position="652"/>
    </location>
</feature>
<protein>
    <submittedName>
        <fullName evidence="2">Uncharacterized protein</fullName>
    </submittedName>
</protein>
<feature type="compositionally biased region" description="Low complexity" evidence="1">
    <location>
        <begin position="71"/>
        <end position="84"/>
    </location>
</feature>
<feature type="compositionally biased region" description="Low complexity" evidence="1">
    <location>
        <begin position="27"/>
        <end position="49"/>
    </location>
</feature>
<dbReference type="Proteomes" id="UP000030693">
    <property type="component" value="Unassembled WGS sequence"/>
</dbReference>
<evidence type="ECO:0000313" key="2">
    <source>
        <dbReference type="EMBL" id="KCV68358.1"/>
    </source>
</evidence>
<accession>A0A058Z353</accession>
<feature type="compositionally biased region" description="Polar residues" evidence="1">
    <location>
        <begin position="261"/>
        <end position="275"/>
    </location>
</feature>
<reference evidence="2" key="1">
    <citation type="submission" date="2013-04" db="EMBL/GenBank/DDBJ databases">
        <title>The Genome Sequence of Fonticula alba ATCC 38817.</title>
        <authorList>
            <consortium name="The Broad Institute Genomics Platform"/>
            <person name="Russ C."/>
            <person name="Cuomo C."/>
            <person name="Burger G."/>
            <person name="Gray M.W."/>
            <person name="Holland P.W.H."/>
            <person name="King N."/>
            <person name="Lang F.B.F."/>
            <person name="Roger A.J."/>
            <person name="Ruiz-Trillo I."/>
            <person name="Brown M."/>
            <person name="Walker B."/>
            <person name="Young S."/>
            <person name="Zeng Q."/>
            <person name="Gargeya S."/>
            <person name="Fitzgerald M."/>
            <person name="Haas B."/>
            <person name="Abouelleil A."/>
            <person name="Allen A.W."/>
            <person name="Alvarado L."/>
            <person name="Arachchi H.M."/>
            <person name="Berlin A.M."/>
            <person name="Chapman S.B."/>
            <person name="Gainer-Dewar J."/>
            <person name="Goldberg J."/>
            <person name="Griggs A."/>
            <person name="Gujja S."/>
            <person name="Hansen M."/>
            <person name="Howarth C."/>
            <person name="Imamovic A."/>
            <person name="Ireland A."/>
            <person name="Larimer J."/>
            <person name="McCowan C."/>
            <person name="Murphy C."/>
            <person name="Pearson M."/>
            <person name="Poon T.W."/>
            <person name="Priest M."/>
            <person name="Roberts A."/>
            <person name="Saif S."/>
            <person name="Shea T."/>
            <person name="Sisk P."/>
            <person name="Sykes S."/>
            <person name="Wortman J."/>
            <person name="Nusbaum C."/>
            <person name="Birren B."/>
        </authorList>
    </citation>
    <scope>NUCLEOTIDE SEQUENCE [LARGE SCALE GENOMIC DNA]</scope>
    <source>
        <strain evidence="2">ATCC 38817</strain>
    </source>
</reference>
<feature type="compositionally biased region" description="Pro residues" evidence="1">
    <location>
        <begin position="85"/>
        <end position="97"/>
    </location>
</feature>
<feature type="compositionally biased region" description="Low complexity" evidence="1">
    <location>
        <begin position="98"/>
        <end position="109"/>
    </location>
</feature>
<feature type="region of interest" description="Disordered" evidence="1">
    <location>
        <begin position="27"/>
        <end position="109"/>
    </location>
</feature>